<reference evidence="2" key="1">
    <citation type="journal article" date="2022" name="Mol. Ecol. Resour.">
        <title>The genomes of chicory, endive, great burdock and yacon provide insights into Asteraceae palaeo-polyploidization history and plant inulin production.</title>
        <authorList>
            <person name="Fan W."/>
            <person name="Wang S."/>
            <person name="Wang H."/>
            <person name="Wang A."/>
            <person name="Jiang F."/>
            <person name="Liu H."/>
            <person name="Zhao H."/>
            <person name="Xu D."/>
            <person name="Zhang Y."/>
        </authorList>
    </citation>
    <scope>NUCLEOTIDE SEQUENCE [LARGE SCALE GENOMIC DNA]</scope>
    <source>
        <strain evidence="2">cv. Yunnan</strain>
    </source>
</reference>
<name>A0ACB9K6L4_9ASTR</name>
<keyword evidence="2" id="KW-1185">Reference proteome</keyword>
<sequence>MVGFSVYSKVRICASGRSTPESFIKRRVSSQSPASGVTKAEGLGYRVDWPVSYCRNTRISPGALNDAFK</sequence>
<proteinExistence type="predicted"/>
<gene>
    <name evidence="1" type="ORF">L1987_01933</name>
</gene>
<evidence type="ECO:0000313" key="2">
    <source>
        <dbReference type="Proteomes" id="UP001056120"/>
    </source>
</evidence>
<accession>A0ACB9K6L4</accession>
<protein>
    <submittedName>
        <fullName evidence="1">Uncharacterized protein</fullName>
    </submittedName>
</protein>
<evidence type="ECO:0000313" key="1">
    <source>
        <dbReference type="EMBL" id="KAI3827846.1"/>
    </source>
</evidence>
<reference evidence="1 2" key="2">
    <citation type="journal article" date="2022" name="Mol. Ecol. Resour.">
        <title>The genomes of chicory, endive, great burdock and yacon provide insights into Asteraceae paleo-polyploidization history and plant inulin production.</title>
        <authorList>
            <person name="Fan W."/>
            <person name="Wang S."/>
            <person name="Wang H."/>
            <person name="Wang A."/>
            <person name="Jiang F."/>
            <person name="Liu H."/>
            <person name="Zhao H."/>
            <person name="Xu D."/>
            <person name="Zhang Y."/>
        </authorList>
    </citation>
    <scope>NUCLEOTIDE SEQUENCE [LARGE SCALE GENOMIC DNA]</scope>
    <source>
        <strain evidence="2">cv. Yunnan</strain>
        <tissue evidence="1">Leaves</tissue>
    </source>
</reference>
<comment type="caution">
    <text evidence="1">The sequence shown here is derived from an EMBL/GenBank/DDBJ whole genome shotgun (WGS) entry which is preliminary data.</text>
</comment>
<organism evidence="1 2">
    <name type="scientific">Smallanthus sonchifolius</name>
    <dbReference type="NCBI Taxonomy" id="185202"/>
    <lineage>
        <taxon>Eukaryota</taxon>
        <taxon>Viridiplantae</taxon>
        <taxon>Streptophyta</taxon>
        <taxon>Embryophyta</taxon>
        <taxon>Tracheophyta</taxon>
        <taxon>Spermatophyta</taxon>
        <taxon>Magnoliopsida</taxon>
        <taxon>eudicotyledons</taxon>
        <taxon>Gunneridae</taxon>
        <taxon>Pentapetalae</taxon>
        <taxon>asterids</taxon>
        <taxon>campanulids</taxon>
        <taxon>Asterales</taxon>
        <taxon>Asteraceae</taxon>
        <taxon>Asteroideae</taxon>
        <taxon>Heliantheae alliance</taxon>
        <taxon>Millerieae</taxon>
        <taxon>Smallanthus</taxon>
    </lineage>
</organism>
<dbReference type="EMBL" id="CM042018">
    <property type="protein sequence ID" value="KAI3827846.1"/>
    <property type="molecule type" value="Genomic_DNA"/>
</dbReference>
<dbReference type="Proteomes" id="UP001056120">
    <property type="component" value="Linkage Group LG01"/>
</dbReference>